<comment type="caution">
    <text evidence="2">The sequence shown here is derived from an EMBL/GenBank/DDBJ whole genome shotgun (WGS) entry which is preliminary data.</text>
</comment>
<dbReference type="SUPFAM" id="SSF53474">
    <property type="entry name" value="alpha/beta-Hydrolases"/>
    <property type="match status" value="1"/>
</dbReference>
<dbReference type="EMBL" id="JAUSQM010000001">
    <property type="protein sequence ID" value="MDP9820588.1"/>
    <property type="molecule type" value="Genomic_DNA"/>
</dbReference>
<dbReference type="Gene3D" id="3.40.50.1820">
    <property type="entry name" value="alpha/beta hydrolase"/>
    <property type="match status" value="1"/>
</dbReference>
<evidence type="ECO:0000259" key="1">
    <source>
        <dbReference type="Pfam" id="PF00561"/>
    </source>
</evidence>
<proteinExistence type="predicted"/>
<reference evidence="2 3" key="1">
    <citation type="submission" date="2023-07" db="EMBL/GenBank/DDBJ databases">
        <title>Sequencing the genomes of 1000 actinobacteria strains.</title>
        <authorList>
            <person name="Klenk H.-P."/>
        </authorList>
    </citation>
    <scope>NUCLEOTIDE SEQUENCE [LARGE SCALE GENOMIC DNA]</scope>
    <source>
        <strain evidence="2 3">GD13</strain>
    </source>
</reference>
<name>A0ABT9NJJ5_9ACTN</name>
<gene>
    <name evidence="2" type="ORF">J2S59_000397</name>
</gene>
<dbReference type="InterPro" id="IPR000073">
    <property type="entry name" value="AB_hydrolase_1"/>
</dbReference>
<evidence type="ECO:0000313" key="3">
    <source>
        <dbReference type="Proteomes" id="UP001240447"/>
    </source>
</evidence>
<dbReference type="Proteomes" id="UP001240447">
    <property type="component" value="Unassembled WGS sequence"/>
</dbReference>
<dbReference type="Pfam" id="PF00561">
    <property type="entry name" value="Abhydrolase_1"/>
    <property type="match status" value="1"/>
</dbReference>
<sequence length="283" mass="30168">MVNPIGAQFLPEGFAGPRGLRALAREGFLVELGHYVARRRTTSRARKGTPYAGREVARAAQPVVLMPGFMAGDATLALLGRSLREEGYRTYRAQVHANVGCTREAADNLERRIEAIALRRNRKVAIVGHSLGGMIARGLAARRPDLVSGIVTMGSPMLAPAAVHQALAWDLQVLLTLSRAGIGGLMRAECVAGACAEGSFNESRLELPGGVGFTAIYSKRDGIVDWRGCIDPSAEAVEVWASHLGMILDPRVFDEVSTALRSFATEVPGQMPELPAARIACAG</sequence>
<organism evidence="2 3">
    <name type="scientific">Nocardioides massiliensis</name>
    <dbReference type="NCBI Taxonomy" id="1325935"/>
    <lineage>
        <taxon>Bacteria</taxon>
        <taxon>Bacillati</taxon>
        <taxon>Actinomycetota</taxon>
        <taxon>Actinomycetes</taxon>
        <taxon>Propionibacteriales</taxon>
        <taxon>Nocardioidaceae</taxon>
        <taxon>Nocardioides</taxon>
    </lineage>
</organism>
<dbReference type="PANTHER" id="PTHR37946">
    <property type="entry name" value="SLL1969 PROTEIN"/>
    <property type="match status" value="1"/>
</dbReference>
<dbReference type="RefSeq" id="WP_068124822.1">
    <property type="nucleotide sequence ID" value="NZ_CCXJ01000776.2"/>
</dbReference>
<protein>
    <submittedName>
        <fullName evidence="2">Pimeloyl-ACP methyl ester carboxylesterase</fullName>
    </submittedName>
</protein>
<keyword evidence="3" id="KW-1185">Reference proteome</keyword>
<feature type="domain" description="AB hydrolase-1" evidence="1">
    <location>
        <begin position="120"/>
        <end position="166"/>
    </location>
</feature>
<dbReference type="InterPro" id="IPR029058">
    <property type="entry name" value="AB_hydrolase_fold"/>
</dbReference>
<accession>A0ABT9NJJ5</accession>
<dbReference type="PANTHER" id="PTHR37946:SF1">
    <property type="entry name" value="SLL1969 PROTEIN"/>
    <property type="match status" value="1"/>
</dbReference>
<evidence type="ECO:0000313" key="2">
    <source>
        <dbReference type="EMBL" id="MDP9820588.1"/>
    </source>
</evidence>